<evidence type="ECO:0000256" key="2">
    <source>
        <dbReference type="SAM" id="MobiDB-lite"/>
    </source>
</evidence>
<dbReference type="PROSITE" id="PS50157">
    <property type="entry name" value="ZINC_FINGER_C2H2_2"/>
    <property type="match status" value="1"/>
</dbReference>
<dbReference type="EMBL" id="CAJNIZ010035891">
    <property type="protein sequence ID" value="CAE7562361.1"/>
    <property type="molecule type" value="Genomic_DNA"/>
</dbReference>
<feature type="compositionally biased region" description="Basic and acidic residues" evidence="2">
    <location>
        <begin position="153"/>
        <end position="163"/>
    </location>
</feature>
<dbReference type="OrthoDB" id="418131at2759"/>
<dbReference type="PANTHER" id="PTHR47525:SF1">
    <property type="entry name" value="OS07G0295200 PROTEIN"/>
    <property type="match status" value="1"/>
</dbReference>
<keyword evidence="1" id="KW-0479">Metal-binding</keyword>
<evidence type="ECO:0000256" key="1">
    <source>
        <dbReference type="PROSITE-ProRule" id="PRU00042"/>
    </source>
</evidence>
<name>A0A812U594_SYMPI</name>
<dbReference type="SUPFAM" id="SSF57667">
    <property type="entry name" value="beta-beta-alpha zinc fingers"/>
    <property type="match status" value="1"/>
</dbReference>
<dbReference type="PANTHER" id="PTHR47525">
    <property type="entry name" value="OS07G0295200 PROTEIN"/>
    <property type="match status" value="1"/>
</dbReference>
<keyword evidence="1" id="KW-0863">Zinc-finger</keyword>
<comment type="caution">
    <text evidence="4">The sequence shown here is derived from an EMBL/GenBank/DDBJ whole genome shotgun (WGS) entry which is preliminary data.</text>
</comment>
<evidence type="ECO:0000313" key="4">
    <source>
        <dbReference type="EMBL" id="CAE7562361.1"/>
    </source>
</evidence>
<feature type="domain" description="C2H2-type" evidence="3">
    <location>
        <begin position="130"/>
        <end position="159"/>
    </location>
</feature>
<dbReference type="InterPro" id="IPR053323">
    <property type="entry name" value="UPF0235"/>
</dbReference>
<feature type="region of interest" description="Disordered" evidence="2">
    <location>
        <begin position="151"/>
        <end position="174"/>
    </location>
</feature>
<protein>
    <recommendedName>
        <fullName evidence="3">C2H2-type domain-containing protein</fullName>
    </recommendedName>
</protein>
<dbReference type="InterPro" id="IPR013087">
    <property type="entry name" value="Znf_C2H2_type"/>
</dbReference>
<dbReference type="AlphaFoldDB" id="A0A812U594"/>
<organism evidence="4 5">
    <name type="scientific">Symbiodinium pilosum</name>
    <name type="common">Dinoflagellate</name>
    <dbReference type="NCBI Taxonomy" id="2952"/>
    <lineage>
        <taxon>Eukaryota</taxon>
        <taxon>Sar</taxon>
        <taxon>Alveolata</taxon>
        <taxon>Dinophyceae</taxon>
        <taxon>Suessiales</taxon>
        <taxon>Symbiodiniaceae</taxon>
        <taxon>Symbiodinium</taxon>
    </lineage>
</organism>
<accession>A0A812U594</accession>
<sequence>MPKVVTSRRLPVYTNKGQKEDDRFNAFHCKRCQTHLLTTDADLAKIPRRKTDGALVLDARLQVISLYTVKRDGSQLIRREKGAERQYVHACPSCDQDVGYTSKPHEANLELVYLSDTAVSVPWHRMKSPFTCKVCGYICQSQGQLEFHRKQRQHTEEMEKEQDAANELKPIIVG</sequence>
<evidence type="ECO:0000259" key="3">
    <source>
        <dbReference type="PROSITE" id="PS50157"/>
    </source>
</evidence>
<keyword evidence="5" id="KW-1185">Reference proteome</keyword>
<dbReference type="PROSITE" id="PS00028">
    <property type="entry name" value="ZINC_FINGER_C2H2_1"/>
    <property type="match status" value="1"/>
</dbReference>
<dbReference type="GO" id="GO:0008270">
    <property type="term" value="F:zinc ion binding"/>
    <property type="evidence" value="ECO:0007669"/>
    <property type="project" value="UniProtKB-KW"/>
</dbReference>
<dbReference type="Pfam" id="PF25809">
    <property type="entry name" value="STEEP1"/>
    <property type="match status" value="1"/>
</dbReference>
<dbReference type="InterPro" id="IPR036236">
    <property type="entry name" value="Znf_C2H2_sf"/>
</dbReference>
<dbReference type="InterPro" id="IPR057965">
    <property type="entry name" value="STEEP1_dom"/>
</dbReference>
<evidence type="ECO:0000313" key="5">
    <source>
        <dbReference type="Proteomes" id="UP000649617"/>
    </source>
</evidence>
<proteinExistence type="predicted"/>
<gene>
    <name evidence="4" type="ORF">SPIL2461_LOCUS15045</name>
</gene>
<keyword evidence="1" id="KW-0862">Zinc</keyword>
<dbReference type="Proteomes" id="UP000649617">
    <property type="component" value="Unassembled WGS sequence"/>
</dbReference>
<reference evidence="4" key="1">
    <citation type="submission" date="2021-02" db="EMBL/GenBank/DDBJ databases">
        <authorList>
            <person name="Dougan E. K."/>
            <person name="Rhodes N."/>
            <person name="Thang M."/>
            <person name="Chan C."/>
        </authorList>
    </citation>
    <scope>NUCLEOTIDE SEQUENCE</scope>
</reference>